<dbReference type="RefSeq" id="XP_066704550.1">
    <property type="nucleotide sequence ID" value="XM_066839486.1"/>
</dbReference>
<dbReference type="Proteomes" id="UP001391051">
    <property type="component" value="Unassembled WGS sequence"/>
</dbReference>
<dbReference type="EMBL" id="JAQQWE010000002">
    <property type="protein sequence ID" value="KAK7962439.1"/>
    <property type="molecule type" value="Genomic_DNA"/>
</dbReference>
<protein>
    <submittedName>
        <fullName evidence="1">Uncharacterized protein</fullName>
    </submittedName>
</protein>
<name>A0ABR1QR57_9PEZI</name>
<accession>A0ABR1QR57</accession>
<dbReference type="GeneID" id="92072548"/>
<evidence type="ECO:0000313" key="1">
    <source>
        <dbReference type="EMBL" id="KAK7962439.1"/>
    </source>
</evidence>
<keyword evidence="2" id="KW-1185">Reference proteome</keyword>
<evidence type="ECO:0000313" key="2">
    <source>
        <dbReference type="Proteomes" id="UP001391051"/>
    </source>
</evidence>
<sequence length="247" mass="27827">MWETIGIGGINAYIHGLHASMLDSLYKEMMDELLHEAAERGFRGKPDPPYDKAEVADLKEVAPDVFPDLRWETWLDLSESLAADDIATVYNRVRSGKSGFGAELRARPPPLERTGLIEACFYRNEQILSTARTSSKAFPGPTESWKTGLRPDGSLFTYEMVGHIDTSVFKFLPWEDCATKGWIFLDGHIDTSSDSQVSSAQEVLAKFDDWVRQFNQRCTDFVEQLDGCYITKDALASIQRKYGVVKI</sequence>
<gene>
    <name evidence="1" type="ORF">PG986_003264</name>
</gene>
<proteinExistence type="predicted"/>
<organism evidence="1 2">
    <name type="scientific">Apiospora aurea</name>
    <dbReference type="NCBI Taxonomy" id="335848"/>
    <lineage>
        <taxon>Eukaryota</taxon>
        <taxon>Fungi</taxon>
        <taxon>Dikarya</taxon>
        <taxon>Ascomycota</taxon>
        <taxon>Pezizomycotina</taxon>
        <taxon>Sordariomycetes</taxon>
        <taxon>Xylariomycetidae</taxon>
        <taxon>Amphisphaeriales</taxon>
        <taxon>Apiosporaceae</taxon>
        <taxon>Apiospora</taxon>
    </lineage>
</organism>
<reference evidence="1 2" key="1">
    <citation type="submission" date="2023-01" db="EMBL/GenBank/DDBJ databases">
        <title>Analysis of 21 Apiospora genomes using comparative genomics revels a genus with tremendous synthesis potential of carbohydrate active enzymes and secondary metabolites.</title>
        <authorList>
            <person name="Sorensen T."/>
        </authorList>
    </citation>
    <scope>NUCLEOTIDE SEQUENCE [LARGE SCALE GENOMIC DNA]</scope>
    <source>
        <strain evidence="1 2">CBS 24483</strain>
    </source>
</reference>
<comment type="caution">
    <text evidence="1">The sequence shown here is derived from an EMBL/GenBank/DDBJ whole genome shotgun (WGS) entry which is preliminary data.</text>
</comment>